<dbReference type="AlphaFoldDB" id="X1M7S5"/>
<name>X1M7S5_9ZZZZ</name>
<reference evidence="1" key="1">
    <citation type="journal article" date="2014" name="Front. Microbiol.">
        <title>High frequency of phylogenetically diverse reductive dehalogenase-homologous genes in deep subseafloor sedimentary metagenomes.</title>
        <authorList>
            <person name="Kawai M."/>
            <person name="Futagami T."/>
            <person name="Toyoda A."/>
            <person name="Takaki Y."/>
            <person name="Nishi S."/>
            <person name="Hori S."/>
            <person name="Arai W."/>
            <person name="Tsubouchi T."/>
            <person name="Morono Y."/>
            <person name="Uchiyama I."/>
            <person name="Ito T."/>
            <person name="Fujiyama A."/>
            <person name="Inagaki F."/>
            <person name="Takami H."/>
        </authorList>
    </citation>
    <scope>NUCLEOTIDE SEQUENCE</scope>
    <source>
        <strain evidence="1">Expedition CK06-06</strain>
    </source>
</reference>
<accession>X1M7S5</accession>
<proteinExistence type="predicted"/>
<comment type="caution">
    <text evidence="1">The sequence shown here is derived from an EMBL/GenBank/DDBJ whole genome shotgun (WGS) entry which is preliminary data.</text>
</comment>
<gene>
    <name evidence="1" type="ORF">S06H3_22390</name>
</gene>
<evidence type="ECO:0000313" key="1">
    <source>
        <dbReference type="EMBL" id="GAI14126.1"/>
    </source>
</evidence>
<dbReference type="EMBL" id="BARV01011960">
    <property type="protein sequence ID" value="GAI14126.1"/>
    <property type="molecule type" value="Genomic_DNA"/>
</dbReference>
<organism evidence="1">
    <name type="scientific">marine sediment metagenome</name>
    <dbReference type="NCBI Taxonomy" id="412755"/>
    <lineage>
        <taxon>unclassified sequences</taxon>
        <taxon>metagenomes</taxon>
        <taxon>ecological metagenomes</taxon>
    </lineage>
</organism>
<protein>
    <submittedName>
        <fullName evidence="1">Uncharacterized protein</fullName>
    </submittedName>
</protein>
<sequence length="173" mass="19578">MNARGLLTVIVMFGFMSTELHAQAETLRAQEAETLKGIKGVYVVIETLKPEIEADGLEESQIQTDVELKLRLAGIKVLTEEEMFKEPGMPYLCVNVNAFKNDILRIYAYNISIELGQLVYLERDIGIGIKHYGITWEISVIGVIREKNVDSIRDSVKNLIDKFINDYLSVNPK</sequence>